<name>A0A6J7GGJ0_9ZZZZ</name>
<feature type="domain" description="Guanylate cyclase" evidence="1">
    <location>
        <begin position="6"/>
        <end position="115"/>
    </location>
</feature>
<evidence type="ECO:0000259" key="1">
    <source>
        <dbReference type="PROSITE" id="PS50125"/>
    </source>
</evidence>
<evidence type="ECO:0000313" key="2">
    <source>
        <dbReference type="EMBL" id="CAB4907202.1"/>
    </source>
</evidence>
<dbReference type="GO" id="GO:0035556">
    <property type="term" value="P:intracellular signal transduction"/>
    <property type="evidence" value="ECO:0007669"/>
    <property type="project" value="InterPro"/>
</dbReference>
<gene>
    <name evidence="2" type="ORF">UFOPK3564_00973</name>
</gene>
<dbReference type="AlphaFoldDB" id="A0A6J7GGJ0"/>
<dbReference type="InterPro" id="IPR029787">
    <property type="entry name" value="Nucleotide_cyclase"/>
</dbReference>
<dbReference type="InterPro" id="IPR001054">
    <property type="entry name" value="A/G_cyclase"/>
</dbReference>
<dbReference type="EMBL" id="CAFBMK010000039">
    <property type="protein sequence ID" value="CAB4907202.1"/>
    <property type="molecule type" value="Genomic_DNA"/>
</dbReference>
<protein>
    <submittedName>
        <fullName evidence="2">Unannotated protein</fullName>
    </submittedName>
</protein>
<dbReference type="SUPFAM" id="SSF55073">
    <property type="entry name" value="Nucleotide cyclase"/>
    <property type="match status" value="1"/>
</dbReference>
<dbReference type="Gene3D" id="3.30.70.1230">
    <property type="entry name" value="Nucleotide cyclase"/>
    <property type="match status" value="1"/>
</dbReference>
<sequence>MRVDRCFAFIDLCGFSAYTEEHGDEEAVSVLSMMRSVVRRAADRRGVRVMKWLGDGAMLSGAERGSIAAATLEIRHHLGGACPLDVRVGICRGPVLVFDGDDYVGSVINVAARLCDRAGPGQLLMAEHPDATVPPWAETRPFGTLEVPGLTRRLVVREVDLRRTPDVSPVMDPVCGLPIDPAVAVAPTGVEATHLRCFCSTTCAEHWGRASARRVRVA</sequence>
<dbReference type="PROSITE" id="PS50125">
    <property type="entry name" value="GUANYLATE_CYCLASE_2"/>
    <property type="match status" value="1"/>
</dbReference>
<dbReference type="CDD" id="cd07302">
    <property type="entry name" value="CHD"/>
    <property type="match status" value="1"/>
</dbReference>
<dbReference type="GO" id="GO:0009190">
    <property type="term" value="P:cyclic nucleotide biosynthetic process"/>
    <property type="evidence" value="ECO:0007669"/>
    <property type="project" value="InterPro"/>
</dbReference>
<reference evidence="2" key="1">
    <citation type="submission" date="2020-05" db="EMBL/GenBank/DDBJ databases">
        <authorList>
            <person name="Chiriac C."/>
            <person name="Salcher M."/>
            <person name="Ghai R."/>
            <person name="Kavagutti S V."/>
        </authorList>
    </citation>
    <scope>NUCLEOTIDE SEQUENCE</scope>
</reference>
<organism evidence="2">
    <name type="scientific">freshwater metagenome</name>
    <dbReference type="NCBI Taxonomy" id="449393"/>
    <lineage>
        <taxon>unclassified sequences</taxon>
        <taxon>metagenomes</taxon>
        <taxon>ecological metagenomes</taxon>
    </lineage>
</organism>
<accession>A0A6J7GGJ0</accession>
<proteinExistence type="predicted"/>